<reference evidence="1 2" key="1">
    <citation type="submission" date="2016-06" db="EMBL/GenBank/DDBJ databases">
        <title>Adaptive Radiation by Waves of Gene Transfer Leads to Fine-Scale Resource Partitioning in Marine Microbes.</title>
        <authorList>
            <person name="Hehemann J.-H."/>
            <person name="Arevalo P."/>
            <person name="Datta M.S."/>
            <person name="Yu X."/>
            <person name="Corzett C."/>
            <person name="Henschel A."/>
            <person name="Preheim S.P."/>
            <person name="Timberlake S."/>
            <person name="Alm E.J."/>
            <person name="Polz M.F."/>
        </authorList>
    </citation>
    <scope>NUCLEOTIDE SEQUENCE [LARGE SCALE GENOMIC DNA]</scope>
    <source>
        <strain evidence="1 2">FF50</strain>
        <plasmid evidence="1 2">unnamed1</plasmid>
    </source>
</reference>
<evidence type="ECO:0000313" key="2">
    <source>
        <dbReference type="Proteomes" id="UP000092018"/>
    </source>
</evidence>
<proteinExistence type="predicted"/>
<organism evidence="1 2">
    <name type="scientific">Vibrio breoganii</name>
    <dbReference type="NCBI Taxonomy" id="553239"/>
    <lineage>
        <taxon>Bacteria</taxon>
        <taxon>Pseudomonadati</taxon>
        <taxon>Pseudomonadota</taxon>
        <taxon>Gammaproteobacteria</taxon>
        <taxon>Vibrionales</taxon>
        <taxon>Vibrionaceae</taxon>
        <taxon>Vibrio</taxon>
    </lineage>
</organism>
<sequence>MGWSDKYEYKVIHVHDMGSSYSLVEIFQDGVKVRPIAGSLVPSNKNPSEYARECVSELRGRGFARAFVGGIEKGNASGMQEMIERYLNSTLTTRPRFAGFEEVI</sequence>
<dbReference type="AlphaFoldDB" id="A0AAN0XZE6"/>
<geneLocation type="plasmid" evidence="1 2">
    <name>unnamed1</name>
</geneLocation>
<gene>
    <name evidence="1" type="ORF">A6E01_20015</name>
</gene>
<dbReference type="Proteomes" id="UP000092018">
    <property type="component" value="Plasmid unnamed1"/>
</dbReference>
<dbReference type="KEGG" id="vbr:A6E01_20015"/>
<accession>A0AAN0XZE6</accession>
<dbReference type="EMBL" id="CP016179">
    <property type="protein sequence ID" value="ANO35501.1"/>
    <property type="molecule type" value="Genomic_DNA"/>
</dbReference>
<name>A0AAN0XZE6_9VIBR</name>
<protein>
    <submittedName>
        <fullName evidence="1">Uncharacterized protein</fullName>
    </submittedName>
</protein>
<keyword evidence="1" id="KW-0614">Plasmid</keyword>
<evidence type="ECO:0000313" key="1">
    <source>
        <dbReference type="EMBL" id="ANO35501.1"/>
    </source>
</evidence>
<dbReference type="RefSeq" id="WP_065211263.1">
    <property type="nucleotide sequence ID" value="NZ_CP016179.1"/>
</dbReference>